<dbReference type="PANTHER" id="PTHR34996:SF5">
    <property type="entry name" value="OS02G0713250 PROTEIN"/>
    <property type="match status" value="1"/>
</dbReference>
<dbReference type="Gramene" id="TraesMAC6A03G03367470.1">
    <property type="protein sequence ID" value="TraesMAC6A03G03367470.1.CDS1"/>
    <property type="gene ID" value="TraesMAC6A03G03367470"/>
</dbReference>
<protein>
    <submittedName>
        <fullName evidence="2">Uncharacterized protein</fullName>
    </submittedName>
</protein>
<dbReference type="PaxDb" id="4565-Traes_6AL_2E4A0C8DF.2"/>
<dbReference type="Gramene" id="TraesPARA_EIv1.0_1959430.1">
    <property type="protein sequence ID" value="TraesPARA_EIv1.0_1959430.1.CDS1"/>
    <property type="gene ID" value="TraesPARA_EIv1.0_1959430"/>
</dbReference>
<dbReference type="Proteomes" id="UP000019116">
    <property type="component" value="Chromosome 6A"/>
</dbReference>
<sequence>MSLSPAPEESYARLGTGFGFGRRWRRTRGFRLGARNRFSVRRLRAKLLTFLGLVGRHARHLARRLSRRGGGSCPRSGSARTLVGGSGSQRWCPPGGEAAPSKHKPQQQTPRRAASFMRTNSFYAQAIAECLEFIKRNSVPVEDYGSAVVARGGAAVGR</sequence>
<dbReference type="Gramene" id="TraesRN6A0100720600.1">
    <property type="protein sequence ID" value="TraesRN6A0100720600.1"/>
    <property type="gene ID" value="TraesRN6A0100720600"/>
</dbReference>
<dbReference type="Gramene" id="TraesARI6A03G03324770.1">
    <property type="protein sequence ID" value="TraesARI6A03G03324770.1.CDS1"/>
    <property type="gene ID" value="TraesARI6A03G03324770"/>
</dbReference>
<evidence type="ECO:0000256" key="1">
    <source>
        <dbReference type="SAM" id="MobiDB-lite"/>
    </source>
</evidence>
<dbReference type="Gramene" id="TraesLAC6A03G03324160.1">
    <property type="protein sequence ID" value="TraesLAC6A03G03324160.1.CDS1"/>
    <property type="gene ID" value="TraesLAC6A03G03324160"/>
</dbReference>
<gene>
    <name evidence="2" type="primary">LOC123130855</name>
</gene>
<reference evidence="2" key="2">
    <citation type="submission" date="2018-10" db="UniProtKB">
        <authorList>
            <consortium name="EnsemblPlants"/>
        </authorList>
    </citation>
    <scope>IDENTIFICATION</scope>
</reference>
<evidence type="ECO:0000313" key="2">
    <source>
        <dbReference type="EnsemblPlants" id="TraesCS6A02G278100.1.cds1"/>
    </source>
</evidence>
<proteinExistence type="predicted"/>
<dbReference type="Gramene" id="TraesCS6A03G0741500.1">
    <property type="protein sequence ID" value="TraesCS6A03G0741500.1.CDS1"/>
    <property type="gene ID" value="TraesCS6A03G0741500"/>
</dbReference>
<dbReference type="Gramene" id="TraesCLE_scaffold_117268_01G000100.1">
    <property type="protein sequence ID" value="TraesCLE_scaffold_117268_01G000100.1"/>
    <property type="gene ID" value="TraesCLE_scaffold_117268_01G000100"/>
</dbReference>
<dbReference type="RefSeq" id="XP_044406585.1">
    <property type="nucleotide sequence ID" value="XM_044550650.1"/>
</dbReference>
<feature type="region of interest" description="Disordered" evidence="1">
    <location>
        <begin position="66"/>
        <end position="113"/>
    </location>
</feature>
<keyword evidence="3" id="KW-1185">Reference proteome</keyword>
<dbReference type="Gramene" id="TraesROB_scaffold_169235_01G000100.1">
    <property type="protein sequence ID" value="TraesROB_scaffold_169235_01G000100.1"/>
    <property type="gene ID" value="TraesROB_scaffold_169235_01G000100"/>
</dbReference>
<dbReference type="OMA" id="RCSYGQA"/>
<dbReference type="Gramene" id="TraesLDM6A03G03371270.1">
    <property type="protein sequence ID" value="TraesLDM6A03G03371270.1.CDS1"/>
    <property type="gene ID" value="TraesLDM6A03G03371270"/>
</dbReference>
<dbReference type="Gramene" id="TraesCS6A02G278100.1">
    <property type="protein sequence ID" value="TraesCS6A02G278100.1.cds1"/>
    <property type="gene ID" value="TraesCS6A02G278100"/>
</dbReference>
<dbReference type="EnsemblPlants" id="TraesCS6A02G278100.1">
    <property type="protein sequence ID" value="TraesCS6A02G278100.1.cds1"/>
    <property type="gene ID" value="TraesCS6A02G278100"/>
</dbReference>
<name>A0A3B6NTI6_WHEAT</name>
<dbReference type="Gramene" id="TraesNOR6A03G03401050.1">
    <property type="protein sequence ID" value="TraesNOR6A03G03401050.1.CDS1"/>
    <property type="gene ID" value="TraesNOR6A03G03401050"/>
</dbReference>
<dbReference type="Gramene" id="TraesJAG6A03G03359860.1">
    <property type="protein sequence ID" value="TraesJAG6A03G03359860.1.CDS1"/>
    <property type="gene ID" value="TraesJAG6A03G03359860"/>
</dbReference>
<dbReference type="GeneID" id="123130855"/>
<dbReference type="AlphaFoldDB" id="A0A3B6NTI6"/>
<dbReference type="PANTHER" id="PTHR34996">
    <property type="entry name" value="OS06G0327400 PROTEIN"/>
    <property type="match status" value="1"/>
</dbReference>
<accession>A0A3B6NTI6</accession>
<dbReference type="Gramene" id="TraesJUL6A03G03394470.1">
    <property type="protein sequence ID" value="TraesJUL6A03G03394470.1.CDS1"/>
    <property type="gene ID" value="TraesJUL6A03G03394470"/>
</dbReference>
<dbReference type="Gramene" id="TraesSTA6A03G03358370.1">
    <property type="protein sequence ID" value="TraesSTA6A03G03358370.1.CDS1"/>
    <property type="gene ID" value="TraesSTA6A03G03358370"/>
</dbReference>
<organism evidence="2">
    <name type="scientific">Triticum aestivum</name>
    <name type="common">Wheat</name>
    <dbReference type="NCBI Taxonomy" id="4565"/>
    <lineage>
        <taxon>Eukaryota</taxon>
        <taxon>Viridiplantae</taxon>
        <taxon>Streptophyta</taxon>
        <taxon>Embryophyta</taxon>
        <taxon>Tracheophyta</taxon>
        <taxon>Spermatophyta</taxon>
        <taxon>Magnoliopsida</taxon>
        <taxon>Liliopsida</taxon>
        <taxon>Poales</taxon>
        <taxon>Poaceae</taxon>
        <taxon>BOP clade</taxon>
        <taxon>Pooideae</taxon>
        <taxon>Triticodae</taxon>
        <taxon>Triticeae</taxon>
        <taxon>Triticinae</taxon>
        <taxon>Triticum</taxon>
    </lineage>
</organism>
<evidence type="ECO:0000313" key="3">
    <source>
        <dbReference type="Proteomes" id="UP000019116"/>
    </source>
</evidence>
<dbReference type="OrthoDB" id="1716893at2759"/>
<dbReference type="Gramene" id="TraesCAD_scaffold_098546_01G000100.1">
    <property type="protein sequence ID" value="TraesCAD_scaffold_098546_01G000100.1"/>
    <property type="gene ID" value="TraesCAD_scaffold_098546_01G000100"/>
</dbReference>
<dbReference type="Gramene" id="TraesWEE_scaffold_102328_01G000100.1">
    <property type="protein sequence ID" value="TraesWEE_scaffold_102328_01G000100.1"/>
    <property type="gene ID" value="TraesWEE_scaffold_102328_01G000100"/>
</dbReference>
<reference evidence="2" key="1">
    <citation type="submission" date="2018-08" db="EMBL/GenBank/DDBJ databases">
        <authorList>
            <person name="Rossello M."/>
        </authorList>
    </citation>
    <scope>NUCLEOTIDE SEQUENCE [LARGE SCALE GENOMIC DNA]</scope>
    <source>
        <strain evidence="2">cv. Chinese Spring</strain>
    </source>
</reference>
<dbReference type="Gramene" id="TraesSYM6A03G03310200.1">
    <property type="protein sequence ID" value="TraesSYM6A03G03310200.1.CDS1"/>
    <property type="gene ID" value="TraesSYM6A03G03310200"/>
</dbReference>